<dbReference type="InterPro" id="IPR025263">
    <property type="entry name" value="YhdP_central"/>
</dbReference>
<evidence type="ECO:0000259" key="3">
    <source>
        <dbReference type="Pfam" id="PF13116"/>
    </source>
</evidence>
<evidence type="ECO:0000313" key="5">
    <source>
        <dbReference type="Proteomes" id="UP000216361"/>
    </source>
</evidence>
<evidence type="ECO:0000256" key="2">
    <source>
        <dbReference type="SAM" id="Phobius"/>
    </source>
</evidence>
<feature type="region of interest" description="Disordered" evidence="1">
    <location>
        <begin position="1066"/>
        <end position="1090"/>
    </location>
</feature>
<evidence type="ECO:0000313" key="4">
    <source>
        <dbReference type="EMBL" id="OYQ20929.1"/>
    </source>
</evidence>
<keyword evidence="5" id="KW-1185">Reference proteome</keyword>
<sequence length="1090" mass="115618">METETPSTDPSPSASETGRRSGAAHRSVLLKRKRVKRRRIVDGVTRHLLRVMLALFFLLIGAVGYGAYRLSQGPLPLDFALEPLTQTLSSLSGHTVRARAAAVAWDRESGNIGLDLTWVSVSTPEGVRLVTMPAAWLQLSGHELVRGRIKPTELRLNGLTLRGVRSENGAFALGVESTTGGEAPVPEVEPAGTASPTQWLIDLLGLGEAEGLREVRLRDARFFILDDRTGVEWPITDVSANLQTLTPGTITGSMTGTLTLQQQATHIALTGQYDFFAPEKAEDDRITLGVDIDRIMPAAVATRLPGLPELSGIELPSKLTLRTTLDGNGRPISLNAALKAGKGRLVQADLPTGAVAIDDAEVQVKFDKGKLEVDLPRLTLATGTVLTGKIAADQLQYPVTLSGSVGVKSLTLADLPSLWPATVAPNPRRWIFANLAKGGVTEATALFKATLPAKDADPEVHDLTAGLKATNISVSYLGKLPPVDGVNGTLTYTHSDGKLTMAMQDGKLRGSGLTVPNGSLTISGLKAPDQRMALQLAILGPVQDALTLLDQPPLGFMKRFGIEPKTSQGDAKITLTMGFPLLDALKVEQLDIAAEAEVTRAAVQNVIEDVSLSDANLTLKVSQKGLTGAGTGRLNGVAFKIDWAEPFTGAAGRSLNLIGTVNDAGRAALKLPGDSYVSGPIDLTVAYTEPAPKQARVQVKADLTRARFEVSDILYVKPIGEAAQGSAELVIENNRLTQVSHFEYRAAGGGAAEGSVQFDSKLDITQAVLRRAQLPGTDLAATFRRGRDGWAISLDGKSLDLTRMMADRAKQPPNPTPTPMTANLTAKLGKLILGPKREAQDVSFRLQITRDLWQELGFNAKIGAGNASAVLRGAGDDRRLHVEAQDAGAALAFGGIIDTVRGGVLTLDGQPDPEGWRGQAKMTAYRLVDEPVLGKILTIASITGIPQMLSGEGIAFDNASIDFRANPQRILLSNGRTTGLSIGFKLDGRIDRTTDRLDMNGTLVPMAGINRVLNAIPLIGNILTGGEGGGIFAWTFRVTGPMLDPQVSVNPLSGFAPGIFRWIFEGGPPSENGNGSPSGPPPPFQTPDNR</sequence>
<protein>
    <recommendedName>
        <fullName evidence="3">YhdP central domain-containing protein</fullName>
    </recommendedName>
</protein>
<dbReference type="RefSeq" id="WP_094407512.1">
    <property type="nucleotide sequence ID" value="NZ_BMJZ01000007.1"/>
</dbReference>
<feature type="region of interest" description="Disordered" evidence="1">
    <location>
        <begin position="1"/>
        <end position="26"/>
    </location>
</feature>
<gene>
    <name evidence="4" type="ORF">CHR90_03050</name>
</gene>
<organism evidence="4 5">
    <name type="scientific">Elstera cyanobacteriorum</name>
    <dbReference type="NCBI Taxonomy" id="2022747"/>
    <lineage>
        <taxon>Bacteria</taxon>
        <taxon>Pseudomonadati</taxon>
        <taxon>Pseudomonadota</taxon>
        <taxon>Alphaproteobacteria</taxon>
        <taxon>Rhodospirillales</taxon>
        <taxon>Rhodospirillaceae</taxon>
        <taxon>Elstera</taxon>
    </lineage>
</organism>
<dbReference type="Proteomes" id="UP000216361">
    <property type="component" value="Unassembled WGS sequence"/>
</dbReference>
<feature type="compositionally biased region" description="Pro residues" evidence="1">
    <location>
        <begin position="1078"/>
        <end position="1090"/>
    </location>
</feature>
<comment type="caution">
    <text evidence="4">The sequence shown here is derived from an EMBL/GenBank/DDBJ whole genome shotgun (WGS) entry which is preliminary data.</text>
</comment>
<dbReference type="EMBL" id="NOXS01000025">
    <property type="protein sequence ID" value="OYQ20929.1"/>
    <property type="molecule type" value="Genomic_DNA"/>
</dbReference>
<reference evidence="4 5" key="1">
    <citation type="submission" date="2017-07" db="EMBL/GenBank/DDBJ databases">
        <title>Elstera cyanobacteriorum sp. nov., a novel bacterium isolated from cyanobacterial aggregates in a eutrophic lake.</title>
        <authorList>
            <person name="Cai H."/>
        </authorList>
    </citation>
    <scope>NUCLEOTIDE SEQUENCE [LARGE SCALE GENOMIC DNA]</scope>
    <source>
        <strain evidence="4 5">TH019</strain>
    </source>
</reference>
<accession>A0A255XVA2</accession>
<dbReference type="AlphaFoldDB" id="A0A255XVA2"/>
<dbReference type="OrthoDB" id="7161641at2"/>
<keyword evidence="2" id="KW-0472">Membrane</keyword>
<proteinExistence type="predicted"/>
<feature type="transmembrane region" description="Helical" evidence="2">
    <location>
        <begin position="47"/>
        <end position="68"/>
    </location>
</feature>
<name>A0A255XVA2_9PROT</name>
<feature type="compositionally biased region" description="Low complexity" evidence="1">
    <location>
        <begin position="1066"/>
        <end position="1077"/>
    </location>
</feature>
<feature type="domain" description="YhdP central" evidence="3">
    <location>
        <begin position="333"/>
        <end position="854"/>
    </location>
</feature>
<keyword evidence="2" id="KW-0812">Transmembrane</keyword>
<dbReference type="Pfam" id="PF13116">
    <property type="entry name" value="YhdP"/>
    <property type="match status" value="1"/>
</dbReference>
<evidence type="ECO:0000256" key="1">
    <source>
        <dbReference type="SAM" id="MobiDB-lite"/>
    </source>
</evidence>
<keyword evidence="2" id="KW-1133">Transmembrane helix</keyword>
<feature type="compositionally biased region" description="Polar residues" evidence="1">
    <location>
        <begin position="1"/>
        <end position="16"/>
    </location>
</feature>